<accession>A0A5J5GJU5</accession>
<feature type="domain" description="KaiC" evidence="7">
    <location>
        <begin position="8"/>
        <end position="248"/>
    </location>
</feature>
<proteinExistence type="predicted"/>
<comment type="caution">
    <text evidence="8">The sequence shown here is derived from an EMBL/GenBank/DDBJ whole genome shotgun (WGS) entry which is preliminary data.</text>
</comment>
<evidence type="ECO:0000256" key="5">
    <source>
        <dbReference type="ARBA" id="ARBA00022777"/>
    </source>
</evidence>
<dbReference type="PANTHER" id="PTHR42926">
    <property type="match status" value="1"/>
</dbReference>
<dbReference type="SUPFAM" id="SSF52540">
    <property type="entry name" value="P-loop containing nucleoside triphosphate hydrolases"/>
    <property type="match status" value="2"/>
</dbReference>
<evidence type="ECO:0000256" key="1">
    <source>
        <dbReference type="ARBA" id="ARBA00012513"/>
    </source>
</evidence>
<dbReference type="InterPro" id="IPR025662">
    <property type="entry name" value="Sigma_54_int_dom_ATP-bd_1"/>
</dbReference>
<dbReference type="Pfam" id="PF06745">
    <property type="entry name" value="ATPase"/>
    <property type="match status" value="2"/>
</dbReference>
<evidence type="ECO:0000313" key="9">
    <source>
        <dbReference type="Proteomes" id="UP000326554"/>
    </source>
</evidence>
<evidence type="ECO:0000259" key="7">
    <source>
        <dbReference type="PROSITE" id="PS51146"/>
    </source>
</evidence>
<dbReference type="PIRSF" id="PIRSF039117">
    <property type="entry name" value="KaiC"/>
    <property type="match status" value="1"/>
</dbReference>
<keyword evidence="2" id="KW-0597">Phosphoprotein</keyword>
<evidence type="ECO:0000256" key="3">
    <source>
        <dbReference type="ARBA" id="ARBA00022679"/>
    </source>
</evidence>
<keyword evidence="4" id="KW-0677">Repeat</keyword>
<dbReference type="EMBL" id="VYQE01000003">
    <property type="protein sequence ID" value="KAA9007794.1"/>
    <property type="molecule type" value="Genomic_DNA"/>
</dbReference>
<dbReference type="PROSITE" id="PS00675">
    <property type="entry name" value="SIGMA54_INTERACT_1"/>
    <property type="match status" value="1"/>
</dbReference>
<dbReference type="SMART" id="SM00382">
    <property type="entry name" value="AAA"/>
    <property type="match status" value="2"/>
</dbReference>
<keyword evidence="3" id="KW-0808">Transferase</keyword>
<dbReference type="Proteomes" id="UP000326554">
    <property type="component" value="Unassembled WGS sequence"/>
</dbReference>
<dbReference type="GO" id="GO:0016787">
    <property type="term" value="F:hydrolase activity"/>
    <property type="evidence" value="ECO:0007669"/>
    <property type="project" value="UniProtKB-KW"/>
</dbReference>
<dbReference type="InterPro" id="IPR014774">
    <property type="entry name" value="KaiC-like_dom"/>
</dbReference>
<dbReference type="InterPro" id="IPR030665">
    <property type="entry name" value="KaiC"/>
</dbReference>
<evidence type="ECO:0000313" key="8">
    <source>
        <dbReference type="EMBL" id="KAA9007794.1"/>
    </source>
</evidence>
<dbReference type="RefSeq" id="WP_150445076.1">
    <property type="nucleotide sequence ID" value="NZ_VYQE01000003.1"/>
</dbReference>
<dbReference type="InterPro" id="IPR010624">
    <property type="entry name" value="KaiC_dom"/>
</dbReference>
<evidence type="ECO:0000256" key="4">
    <source>
        <dbReference type="ARBA" id="ARBA00022737"/>
    </source>
</evidence>
<dbReference type="PROSITE" id="PS51146">
    <property type="entry name" value="KAIC"/>
    <property type="match status" value="1"/>
</dbReference>
<sequence>MAEPVFESRVTTGVNGLDRVLGGGYPEGRIMLVEGAPGTGKTTLALQFLVEGARQGKRGVFFSIAQSRPELEMIAASHGFDLDDIEVYTPELGERERTEVFSVDSNQSDLVELMEDVAQSLDKHEPALFVFDSLLELRLLADGQTHYRRELLNLRRKLREVECTSLLVDHLEPTGGERNAEGVVHGVIKLETVTPPIGVPQQRLTVTKLRGARYTQGYHDFKIEVGGLRVFPRVIPEAAEPVRLEDRLEPHHEALARLLGGGLEFGSSLLIAGQSGTGKSTMSTVLCADAANRGLTAAMFLFEERPEVLRDRSEGVGISVEKHEKTGKLLIHHFDPAELSPGEFSNAVIESVDAGARVVVIDSLTGYLEALPDRTHAATHLHTLIQHLTRRQVLVIVTLSQHGLLGEPPKTEFDSSFIADSVLLLRHYESQSEIRRSIAVVKKRHGDHQRNIEELVIRPGAVEIRELSEAVEERVKTASSLGGS</sequence>
<dbReference type="AlphaFoldDB" id="A0A5J5GJU5"/>
<keyword evidence="5" id="KW-0418">Kinase</keyword>
<dbReference type="InterPro" id="IPR003593">
    <property type="entry name" value="AAA+_ATPase"/>
</dbReference>
<evidence type="ECO:0000256" key="6">
    <source>
        <dbReference type="ARBA" id="ARBA00022801"/>
    </source>
</evidence>
<reference evidence="8 9" key="1">
    <citation type="submission" date="2019-09" db="EMBL/GenBank/DDBJ databases">
        <authorList>
            <person name="Park J.-S."/>
            <person name="Choi H.-J."/>
        </authorList>
    </citation>
    <scope>NUCLEOTIDE SEQUENCE [LARGE SCALE GENOMIC DNA]</scope>
    <source>
        <strain evidence="8 9">176SS1-4</strain>
    </source>
</reference>
<evidence type="ECO:0000256" key="2">
    <source>
        <dbReference type="ARBA" id="ARBA00022553"/>
    </source>
</evidence>
<dbReference type="Gene3D" id="3.40.50.300">
    <property type="entry name" value="P-loop containing nucleotide triphosphate hydrolases"/>
    <property type="match status" value="2"/>
</dbReference>
<dbReference type="GO" id="GO:0004674">
    <property type="term" value="F:protein serine/threonine kinase activity"/>
    <property type="evidence" value="ECO:0007669"/>
    <property type="project" value="UniProtKB-EC"/>
</dbReference>
<organism evidence="8 9">
    <name type="scientific">Histidinibacterium aquaticum</name>
    <dbReference type="NCBI Taxonomy" id="2613962"/>
    <lineage>
        <taxon>Bacteria</taxon>
        <taxon>Pseudomonadati</taxon>
        <taxon>Pseudomonadota</taxon>
        <taxon>Alphaproteobacteria</taxon>
        <taxon>Rhodobacterales</taxon>
        <taxon>Paracoccaceae</taxon>
        <taxon>Histidinibacterium</taxon>
    </lineage>
</organism>
<dbReference type="PANTHER" id="PTHR42926:SF1">
    <property type="entry name" value="CIRCADIAN CLOCK OSCILLATOR PROTEIN KAIC 1"/>
    <property type="match status" value="1"/>
</dbReference>
<dbReference type="InterPro" id="IPR051347">
    <property type="entry name" value="Circadian_clock_KaiC-rel"/>
</dbReference>
<gene>
    <name evidence="8" type="ORF">F3S47_09705</name>
</gene>
<dbReference type="InterPro" id="IPR027417">
    <property type="entry name" value="P-loop_NTPase"/>
</dbReference>
<keyword evidence="6" id="KW-0378">Hydrolase</keyword>
<dbReference type="EC" id="2.7.11.1" evidence="1"/>
<dbReference type="GO" id="GO:0005524">
    <property type="term" value="F:ATP binding"/>
    <property type="evidence" value="ECO:0007669"/>
    <property type="project" value="InterPro"/>
</dbReference>
<protein>
    <recommendedName>
        <fullName evidence="1">non-specific serine/threonine protein kinase</fullName>
        <ecNumber evidence="1">2.7.11.1</ecNumber>
    </recommendedName>
</protein>
<keyword evidence="9" id="KW-1185">Reference proteome</keyword>
<name>A0A5J5GJU5_9RHOB</name>